<dbReference type="PANTHER" id="PTHR30250:SF11">
    <property type="entry name" value="O-ANTIGEN TRANSPORTER-RELATED"/>
    <property type="match status" value="1"/>
</dbReference>
<dbReference type="InterPro" id="IPR050833">
    <property type="entry name" value="Poly_Biosynth_Transport"/>
</dbReference>
<evidence type="ECO:0000256" key="4">
    <source>
        <dbReference type="ARBA" id="ARBA00022989"/>
    </source>
</evidence>
<accession>A0ABP9NEN0</accession>
<feature type="transmembrane region" description="Helical" evidence="6">
    <location>
        <begin position="164"/>
        <end position="182"/>
    </location>
</feature>
<feature type="transmembrane region" description="Helical" evidence="6">
    <location>
        <begin position="53"/>
        <end position="71"/>
    </location>
</feature>
<protein>
    <recommendedName>
        <fullName evidence="7">Aminoglycoside phosphotransferase domain-containing protein</fullName>
    </recommendedName>
</protein>
<name>A0ABP9NEN0_9PSEU</name>
<reference evidence="9" key="1">
    <citation type="journal article" date="2019" name="Int. J. Syst. Evol. Microbiol.">
        <title>The Global Catalogue of Microorganisms (GCM) 10K type strain sequencing project: providing services to taxonomists for standard genome sequencing and annotation.</title>
        <authorList>
            <consortium name="The Broad Institute Genomics Platform"/>
            <consortium name="The Broad Institute Genome Sequencing Center for Infectious Disease"/>
            <person name="Wu L."/>
            <person name="Ma J."/>
        </authorList>
    </citation>
    <scope>NUCLEOTIDE SEQUENCE [LARGE SCALE GENOMIC DNA]</scope>
    <source>
        <strain evidence="9">JCM 18302</strain>
    </source>
</reference>
<evidence type="ECO:0000313" key="8">
    <source>
        <dbReference type="EMBL" id="GAA5116505.1"/>
    </source>
</evidence>
<feature type="transmembrane region" description="Helical" evidence="6">
    <location>
        <begin position="310"/>
        <end position="331"/>
    </location>
</feature>
<dbReference type="PANTHER" id="PTHR30250">
    <property type="entry name" value="PST FAMILY PREDICTED COLANIC ACID TRANSPORTER"/>
    <property type="match status" value="1"/>
</dbReference>
<comment type="subcellular location">
    <subcellularLocation>
        <location evidence="1">Cell membrane</location>
        <topology evidence="1">Multi-pass membrane protein</topology>
    </subcellularLocation>
</comment>
<evidence type="ECO:0000259" key="7">
    <source>
        <dbReference type="Pfam" id="PF01636"/>
    </source>
</evidence>
<feature type="transmembrane region" description="Helical" evidence="6">
    <location>
        <begin position="371"/>
        <end position="390"/>
    </location>
</feature>
<dbReference type="Proteomes" id="UP001500804">
    <property type="component" value="Unassembled WGS sequence"/>
</dbReference>
<feature type="transmembrane region" description="Helical" evidence="6">
    <location>
        <begin position="21"/>
        <end position="41"/>
    </location>
</feature>
<proteinExistence type="predicted"/>
<keyword evidence="2" id="KW-1003">Cell membrane</keyword>
<evidence type="ECO:0000256" key="6">
    <source>
        <dbReference type="SAM" id="Phobius"/>
    </source>
</evidence>
<dbReference type="Pfam" id="PF01636">
    <property type="entry name" value="APH"/>
    <property type="match status" value="1"/>
</dbReference>
<keyword evidence="5 6" id="KW-0472">Membrane</keyword>
<dbReference type="InterPro" id="IPR011009">
    <property type="entry name" value="Kinase-like_dom_sf"/>
</dbReference>
<feature type="transmembrane region" description="Helical" evidence="6">
    <location>
        <begin position="92"/>
        <end position="117"/>
    </location>
</feature>
<keyword evidence="3 6" id="KW-0812">Transmembrane</keyword>
<keyword evidence="9" id="KW-1185">Reference proteome</keyword>
<comment type="caution">
    <text evidence="8">The sequence shown here is derived from an EMBL/GenBank/DDBJ whole genome shotgun (WGS) entry which is preliminary data.</text>
</comment>
<evidence type="ECO:0000256" key="2">
    <source>
        <dbReference type="ARBA" id="ARBA00022475"/>
    </source>
</evidence>
<feature type="transmembrane region" description="Helical" evidence="6">
    <location>
        <begin position="188"/>
        <end position="210"/>
    </location>
</feature>
<dbReference type="InterPro" id="IPR002575">
    <property type="entry name" value="Aminoglycoside_PTrfase"/>
</dbReference>
<evidence type="ECO:0000256" key="3">
    <source>
        <dbReference type="ARBA" id="ARBA00022692"/>
    </source>
</evidence>
<evidence type="ECO:0000313" key="9">
    <source>
        <dbReference type="Proteomes" id="UP001500804"/>
    </source>
</evidence>
<feature type="transmembrane region" description="Helical" evidence="6">
    <location>
        <begin position="123"/>
        <end position="143"/>
    </location>
</feature>
<feature type="domain" description="Aminoglycoside phosphotransferase" evidence="7">
    <location>
        <begin position="463"/>
        <end position="687"/>
    </location>
</feature>
<keyword evidence="4 6" id="KW-1133">Transmembrane helix</keyword>
<dbReference type="SUPFAM" id="SSF56112">
    <property type="entry name" value="Protein kinase-like (PK-like)"/>
    <property type="match status" value="1"/>
</dbReference>
<organism evidence="8 9">
    <name type="scientific">Pseudonocardia adelaidensis</name>
    <dbReference type="NCBI Taxonomy" id="648754"/>
    <lineage>
        <taxon>Bacteria</taxon>
        <taxon>Bacillati</taxon>
        <taxon>Actinomycetota</taxon>
        <taxon>Actinomycetes</taxon>
        <taxon>Pseudonocardiales</taxon>
        <taxon>Pseudonocardiaceae</taxon>
        <taxon>Pseudonocardia</taxon>
    </lineage>
</organism>
<gene>
    <name evidence="8" type="ORF">GCM10023320_17000</name>
</gene>
<feature type="transmembrane region" description="Helical" evidence="6">
    <location>
        <begin position="222"/>
        <end position="243"/>
    </location>
</feature>
<evidence type="ECO:0000256" key="5">
    <source>
        <dbReference type="ARBA" id="ARBA00023136"/>
    </source>
</evidence>
<evidence type="ECO:0000256" key="1">
    <source>
        <dbReference type="ARBA" id="ARBA00004651"/>
    </source>
</evidence>
<dbReference type="EMBL" id="BAABJO010000005">
    <property type="protein sequence ID" value="GAA5116505.1"/>
    <property type="molecule type" value="Genomic_DNA"/>
</dbReference>
<sequence>MAVARVKGLLNGWRAPQHRDGLALVVSSGMTSAVGLLYWVLAAQMLPADVVGVNAVALSSLMLVGGVAHLNMSHALLRFVPVAGTAARRLVVLGYLVAVAVSALAGAGFALGAIWWAPELVDVAGYGTLVAFFAVSCPVWTLFSLQDYVLTAVGRATAVPIENLVFSLLKIGLLVAVTLAAVPGGIALSWVVATVLIVLPINLWLLVRLLPAHGRKTADRAVPITVGAVGRFVGADYVGALFWQTAMMGLPVLVLGRLGAEAAAAYNMVWQFGLALYMVPSGMGQSMIAHSAADPAKVDRARRETVRRGLMLVVPVAVVLALGAPLVLALFGPHYAAAGTGALALVALSAIPNVVTAAATSTARVRQRTGVQFGVPTSLSVLTIGLAWLLMPHLGVLAVGLAWLLAQCAVAAVVLITNAPWVPGPLGRWIDAIRSSALLRRVGTDGLQRVGAPAGWALGSRMGGGSETVVVAVGPVGERRALLKAADTANGQHELRQQTEALAALHTDPRIRHWTPLIPRVLGTAEIGGAYCSTETLLPGGPGPDALSDPARRGAFVSSAVGAISELHRRTATPRRVGDAELDAWVHGPIAAVSRTLPSGLRTEAGRLAAVLDARLRGQVVGIGWTHGDYLPVNLLAAPNGQVSAIIDWCTARPDGLAVLDVATFVPMAEAMANGEEFGPVVLRWLGGVPRAEADVLVGCQSALGGSVLAPELLVLLGWLDHVNACVTRSDRMAANPVWNRRNVRVVVQGAAELLDSGPAATAEPESATRAFR</sequence>
<feature type="transmembrane region" description="Helical" evidence="6">
    <location>
        <begin position="337"/>
        <end position="359"/>
    </location>
</feature>